<dbReference type="RefSeq" id="WP_108383221.1">
    <property type="nucleotide sequence ID" value="NZ_CP028858.1"/>
</dbReference>
<dbReference type="Proteomes" id="UP000244727">
    <property type="component" value="Chromosome"/>
</dbReference>
<evidence type="ECO:0000256" key="1">
    <source>
        <dbReference type="SAM" id="MobiDB-lite"/>
    </source>
</evidence>
<accession>A0A2R4X2Q9</accession>
<dbReference type="KEGG" id="harc:HARCEL1_10405"/>
<dbReference type="Pfam" id="PF25162">
    <property type="entry name" value="DUF7827"/>
    <property type="match status" value="2"/>
</dbReference>
<feature type="region of interest" description="Disordered" evidence="1">
    <location>
        <begin position="39"/>
        <end position="63"/>
    </location>
</feature>
<organism evidence="3 4">
    <name type="scientific">Halococcoides cellulosivorans</name>
    <dbReference type="NCBI Taxonomy" id="1679096"/>
    <lineage>
        <taxon>Archaea</taxon>
        <taxon>Methanobacteriati</taxon>
        <taxon>Methanobacteriota</taxon>
        <taxon>Stenosarchaea group</taxon>
        <taxon>Halobacteria</taxon>
        <taxon>Halobacteriales</taxon>
        <taxon>Haloarculaceae</taxon>
        <taxon>Halococcoides</taxon>
    </lineage>
</organism>
<evidence type="ECO:0000313" key="4">
    <source>
        <dbReference type="Proteomes" id="UP000244727"/>
    </source>
</evidence>
<keyword evidence="4" id="KW-1185">Reference proteome</keyword>
<dbReference type="EMBL" id="CP028858">
    <property type="protein sequence ID" value="AWB28087.1"/>
    <property type="molecule type" value="Genomic_DNA"/>
</dbReference>
<gene>
    <name evidence="3" type="ORF">HARCEL1_10405</name>
</gene>
<evidence type="ECO:0000313" key="3">
    <source>
        <dbReference type="EMBL" id="AWB28087.1"/>
    </source>
</evidence>
<reference evidence="3 4" key="1">
    <citation type="submission" date="2018-04" db="EMBL/GenBank/DDBJ databases">
        <title>Halococcoides cellulosivorans gen. nov., sp. nov., an extremely halophilic cellulose-utilizing haloarchaeon from hypersaline lakes.</title>
        <authorList>
            <person name="Sorokin D.Y."/>
            <person name="Toshchakov S.V."/>
            <person name="Samarov N.I."/>
            <person name="Korzhenkov A."/>
            <person name="Kublanov I.V."/>
        </authorList>
    </citation>
    <scope>NUCLEOTIDE SEQUENCE [LARGE SCALE GENOMIC DNA]</scope>
    <source>
        <strain evidence="3 4">HArcel1</strain>
    </source>
</reference>
<dbReference type="InterPro" id="IPR057149">
    <property type="entry name" value="DUF7827"/>
</dbReference>
<sequence>MTLRCRPSGSSVSGLIVLVALAGSLVAAGAIAGPAAGAVATDANTTATQTTETATPTDRSTADEQVTIDPVSVDRGDVARIQVGMDGTDTAFVSIGDVDDDGVRLIVRVRDGNDDGTVILEANTYNLIDATADNATRFRAADDADSVTILRHEGAHEYDEPLPVGSNDARSYELRVGTTWNDTSGGLGGALDRTVLRVFERSTTDFSTWAAPTDADLDSVSSIRSAQADGLMAETTAVGDRTAVLSIQASGLTGALRATNGSTTADRLATLSDGDVVRFSTRVSSRAGNPVSSAGAIDLRSETTRVVADHQNDTLFVVLESGSWPTTEHVSVEFAIPDESALNAGSDQRVSTSIDPVTVDPGPRFTAAPSGPIAVENASVVRGDVARIPVSVGNGDRVTVRLGSERAGWERIVRVADRDDDGQIDLRVNTLLAGDADPRTAIEATGEDGVVAIEAQSNDFDRALGAGPDGHYAYAVSAHEEYNATTATGDHGAGTLRVDQRSTDGIAIHSAPRSMAGELTGDASLDAIDDGRIVESQIVGQELILVELDATGLGGALAAANGSTPTERFLNATDGDPVSFGVENPFAFFDDPSVELTTSNVTSVVRDSETGHLIVVLDATTLDGGLTDGDQYIPELSIPEESPLSTGADRSVEEPFEYGDSSGINESAIVMFDDRSYAPEAEQPISGTTTLPPGTELTVGVESDLTPESESAFLTETSAVVAPDGSWSTTIDLSEGVEGQRFTADVVEPDSVGSVDAVIGEAPQETSVTPDRSSLSPEPTTLSGTSTFDPGTQVFLSLRPSLSDRAIYGGLTVRQVETTIGPDGDWAADVNLSGLDSGWYKLSLGSEGTSASAEYRIGSAPDPEPIAVRNYRRASAPTDAIQPSAVMDAKGDYLTGAISLESAVTVMRAYFFG</sequence>
<proteinExistence type="predicted"/>
<feature type="domain" description="DUF7827" evidence="2">
    <location>
        <begin position="378"/>
        <end position="459"/>
    </location>
</feature>
<dbReference type="NCBIfam" id="NF045517">
    <property type="entry name" value="halo_surf_dom"/>
    <property type="match status" value="1"/>
</dbReference>
<dbReference type="AlphaFoldDB" id="A0A2R4X2Q9"/>
<feature type="compositionally biased region" description="Low complexity" evidence="1">
    <location>
        <begin position="39"/>
        <end position="57"/>
    </location>
</feature>
<evidence type="ECO:0000259" key="2">
    <source>
        <dbReference type="Pfam" id="PF25162"/>
    </source>
</evidence>
<dbReference type="GeneID" id="36512922"/>
<feature type="region of interest" description="Disordered" evidence="1">
    <location>
        <begin position="761"/>
        <end position="788"/>
    </location>
</feature>
<protein>
    <recommendedName>
        <fullName evidence="2">DUF7827 domain-containing protein</fullName>
    </recommendedName>
</protein>
<name>A0A2R4X2Q9_9EURY</name>
<feature type="domain" description="DUF7827" evidence="2">
    <location>
        <begin position="63"/>
        <end position="177"/>
    </location>
</feature>
<feature type="compositionally biased region" description="Polar residues" evidence="1">
    <location>
        <begin position="764"/>
        <end position="788"/>
    </location>
</feature>